<dbReference type="Gene3D" id="3.40.50.300">
    <property type="entry name" value="P-loop containing nucleotide triphosphate hydrolases"/>
    <property type="match status" value="1"/>
</dbReference>
<dbReference type="InterPro" id="IPR014015">
    <property type="entry name" value="Helicase_SF3_DNA-vir"/>
</dbReference>
<gene>
    <name evidence="4" type="ORF">S12H4_23870</name>
</gene>
<dbReference type="GO" id="GO:0005524">
    <property type="term" value="F:ATP binding"/>
    <property type="evidence" value="ECO:0007669"/>
    <property type="project" value="UniProtKB-KW"/>
</dbReference>
<evidence type="ECO:0000259" key="3">
    <source>
        <dbReference type="PROSITE" id="PS51206"/>
    </source>
</evidence>
<protein>
    <recommendedName>
        <fullName evidence="3">SF3 helicase domain-containing protein</fullName>
    </recommendedName>
</protein>
<proteinExistence type="predicted"/>
<accession>X1SDP4</accession>
<feature type="non-terminal residue" evidence="4">
    <location>
        <position position="1"/>
    </location>
</feature>
<evidence type="ECO:0000256" key="1">
    <source>
        <dbReference type="ARBA" id="ARBA00022741"/>
    </source>
</evidence>
<organism evidence="4">
    <name type="scientific">marine sediment metagenome</name>
    <dbReference type="NCBI Taxonomy" id="412755"/>
    <lineage>
        <taxon>unclassified sequences</taxon>
        <taxon>metagenomes</taxon>
        <taxon>ecological metagenomes</taxon>
    </lineage>
</organism>
<name>X1SDP4_9ZZZZ</name>
<sequence>GRNGKSAYYDLLIRIFGLKNISTVTSLDLQKHRFSSGRLYGKLLNVTSEMEYEDLKKTSLIKKLTGGDPLDCERKFKETFLFHNYAKQIFITNSVPETSDKTQAFYSRPFLTEFPRKFEEGINAEPDIIMKLAEDEIEGFAYKLIPILVDLRAREPSEFVFTNHKDIEETKEEYEKLSTPLAHY</sequence>
<feature type="domain" description="SF3 helicase" evidence="3">
    <location>
        <begin position="1"/>
        <end position="127"/>
    </location>
</feature>
<dbReference type="InterPro" id="IPR045455">
    <property type="entry name" value="NrS-1_pol-like_helicase"/>
</dbReference>
<reference evidence="4" key="1">
    <citation type="journal article" date="2014" name="Front. Microbiol.">
        <title>High frequency of phylogenetically diverse reductive dehalogenase-homologous genes in deep subseafloor sedimentary metagenomes.</title>
        <authorList>
            <person name="Kawai M."/>
            <person name="Futagami T."/>
            <person name="Toyoda A."/>
            <person name="Takaki Y."/>
            <person name="Nishi S."/>
            <person name="Hori S."/>
            <person name="Arai W."/>
            <person name="Tsubouchi T."/>
            <person name="Morono Y."/>
            <person name="Uchiyama I."/>
            <person name="Ito T."/>
            <person name="Fujiyama A."/>
            <person name="Inagaki F."/>
            <person name="Takami H."/>
        </authorList>
    </citation>
    <scope>NUCLEOTIDE SEQUENCE</scope>
    <source>
        <strain evidence="4">Expedition CK06-06</strain>
    </source>
</reference>
<dbReference type="SUPFAM" id="SSF52540">
    <property type="entry name" value="P-loop containing nucleoside triphosphate hydrolases"/>
    <property type="match status" value="1"/>
</dbReference>
<dbReference type="InterPro" id="IPR027417">
    <property type="entry name" value="P-loop_NTPase"/>
</dbReference>
<evidence type="ECO:0000256" key="2">
    <source>
        <dbReference type="ARBA" id="ARBA00022840"/>
    </source>
</evidence>
<feature type="non-terminal residue" evidence="4">
    <location>
        <position position="184"/>
    </location>
</feature>
<dbReference type="AlphaFoldDB" id="X1SDP4"/>
<keyword evidence="2" id="KW-0067">ATP-binding</keyword>
<dbReference type="EMBL" id="BARW01012782">
    <property type="protein sequence ID" value="GAI73520.1"/>
    <property type="molecule type" value="Genomic_DNA"/>
</dbReference>
<dbReference type="Pfam" id="PF19263">
    <property type="entry name" value="DUF5906"/>
    <property type="match status" value="1"/>
</dbReference>
<keyword evidence="1" id="KW-0547">Nucleotide-binding</keyword>
<dbReference type="PROSITE" id="PS51206">
    <property type="entry name" value="SF3_HELICASE_1"/>
    <property type="match status" value="1"/>
</dbReference>
<evidence type="ECO:0000313" key="4">
    <source>
        <dbReference type="EMBL" id="GAI73520.1"/>
    </source>
</evidence>
<comment type="caution">
    <text evidence="4">The sequence shown here is derived from an EMBL/GenBank/DDBJ whole genome shotgun (WGS) entry which is preliminary data.</text>
</comment>